<dbReference type="Proteomes" id="UP000184066">
    <property type="component" value="Unassembled WGS sequence"/>
</dbReference>
<organism evidence="1 2">
    <name type="scientific">Oceanicella actignis</name>
    <dbReference type="NCBI Taxonomy" id="1189325"/>
    <lineage>
        <taxon>Bacteria</taxon>
        <taxon>Pseudomonadati</taxon>
        <taxon>Pseudomonadota</taxon>
        <taxon>Alphaproteobacteria</taxon>
        <taxon>Rhodobacterales</taxon>
        <taxon>Paracoccaceae</taxon>
        <taxon>Oceanicella</taxon>
    </lineage>
</organism>
<name>A0A1M7U2A6_9RHOB</name>
<proteinExistence type="predicted"/>
<dbReference type="InterPro" id="IPR001387">
    <property type="entry name" value="Cro/C1-type_HTH"/>
</dbReference>
<evidence type="ECO:0008006" key="3">
    <source>
        <dbReference type="Google" id="ProtNLM"/>
    </source>
</evidence>
<dbReference type="EMBL" id="FRDL01000014">
    <property type="protein sequence ID" value="SHN77078.1"/>
    <property type="molecule type" value="Genomic_DNA"/>
</dbReference>
<evidence type="ECO:0000313" key="1">
    <source>
        <dbReference type="EMBL" id="SHN77078.1"/>
    </source>
</evidence>
<accession>A0A1M7U2A6</accession>
<evidence type="ECO:0000313" key="2">
    <source>
        <dbReference type="Proteomes" id="UP000184066"/>
    </source>
</evidence>
<sequence>MRPKDLKRLREDVFRESRREFAIRTGVSEASLGRYERGEMPIPPWLGMVCAAAVFNLPPFGVFPLELAAELRRIWTLPPEMRLAGFREEGVIERMPDP</sequence>
<dbReference type="AlphaFoldDB" id="A0A1M7U2A6"/>
<dbReference type="CDD" id="cd00093">
    <property type="entry name" value="HTH_XRE"/>
    <property type="match status" value="1"/>
</dbReference>
<protein>
    <recommendedName>
        <fullName evidence="3">Helix-turn-helix</fullName>
    </recommendedName>
</protein>
<keyword evidence="2" id="KW-1185">Reference proteome</keyword>
<reference evidence="1 2" key="1">
    <citation type="submission" date="2016-12" db="EMBL/GenBank/DDBJ databases">
        <authorList>
            <person name="Song W.-J."/>
            <person name="Kurnit D.M."/>
        </authorList>
    </citation>
    <scope>NUCLEOTIDE SEQUENCE [LARGE SCALE GENOMIC DNA]</scope>
    <source>
        <strain evidence="1 2">CGMCC 1.10808</strain>
    </source>
</reference>
<dbReference type="RefSeq" id="WP_125459069.1">
    <property type="nucleotide sequence ID" value="NZ_FOHL01000001.1"/>
</dbReference>
<gene>
    <name evidence="1" type="ORF">SAMN05216200_11444</name>
</gene>
<dbReference type="STRING" id="1189325.SAMN04488119_101378"/>